<dbReference type="InterPro" id="IPR051681">
    <property type="entry name" value="Ser/Thr_Kinases-Pseudokinases"/>
</dbReference>
<feature type="domain" description="Protein kinase" evidence="6">
    <location>
        <begin position="241"/>
        <end position="437"/>
    </location>
</feature>
<keyword evidence="8" id="KW-1185">Reference proteome</keyword>
<dbReference type="GO" id="GO:0004674">
    <property type="term" value="F:protein serine/threonine kinase activity"/>
    <property type="evidence" value="ECO:0007669"/>
    <property type="project" value="UniProtKB-KW"/>
</dbReference>
<protein>
    <submittedName>
        <fullName evidence="7">Serine threonine kinase</fullName>
    </submittedName>
</protein>
<dbReference type="EMBL" id="JWZX01001338">
    <property type="protein sequence ID" value="KOO34055.1"/>
    <property type="molecule type" value="Genomic_DNA"/>
</dbReference>
<dbReference type="Pfam" id="PF00069">
    <property type="entry name" value="Pkinase"/>
    <property type="match status" value="1"/>
</dbReference>
<keyword evidence="7" id="KW-0418">Kinase</keyword>
<reference evidence="8" key="1">
    <citation type="journal article" date="2015" name="PLoS Genet.">
        <title>Genome Sequence and Transcriptome Analyses of Chrysochromulina tobin: Metabolic Tools for Enhanced Algal Fitness in the Prominent Order Prymnesiales (Haptophyceae).</title>
        <authorList>
            <person name="Hovde B.T."/>
            <person name="Deodato C.R."/>
            <person name="Hunsperger H.M."/>
            <person name="Ryken S.A."/>
            <person name="Yost W."/>
            <person name="Jha R.K."/>
            <person name="Patterson J."/>
            <person name="Monnat R.J. Jr."/>
            <person name="Barlow S.B."/>
            <person name="Starkenburg S.R."/>
            <person name="Cattolico R.A."/>
        </authorList>
    </citation>
    <scope>NUCLEOTIDE SEQUENCE</scope>
    <source>
        <strain evidence="8">CCMP291</strain>
    </source>
</reference>
<dbReference type="Gene3D" id="1.10.510.10">
    <property type="entry name" value="Transferase(Phosphotransferase) domain 1"/>
    <property type="match status" value="1"/>
</dbReference>
<dbReference type="PANTHER" id="PTHR44329">
    <property type="entry name" value="SERINE/THREONINE-PROTEIN KINASE TNNI3K-RELATED"/>
    <property type="match status" value="1"/>
</dbReference>
<sequence length="437" mass="47512">MTQEVKRSVRSLIPEGTSFDKYYPEVVISYATGRREQDCAGAGPGMYFAAGFIRILHQCGVQSFSGLHVPVGVDWKAFMLRLKGRHANAKVLIVLKTKALYESEPCLKELNCAIERKIPLIPIVFEEGLPGPQKQWSKLTDQNSEIMISNVQEHLGKINDIPNPGTLLTAPSTLDEIIKEINKHVTTKAREPTTMDTFLASSQSQPGPPPKGSGIEMSSVAGGSKQGGSMDLVNLVRWKDLTLKESLGAGSFGEVRVAVWNSTPCAIKSLRATTAPAALQELLNEFELTMRLHHPNVLLTMGIAHDADDGKTGILMELMPASLLDVLHHHRQRDQLATWEASLVLIALDVAKGMTYLHAMGVVHRDLKPGNVLLAEHWHDAKVADFGTALTKYAGQAEGPAGTPPYMAPEAFALTSGAKAKPTDANNSSEDSHFHHV</sequence>
<accession>A0A0M0K5G5</accession>
<evidence type="ECO:0000259" key="6">
    <source>
        <dbReference type="PROSITE" id="PS50011"/>
    </source>
</evidence>
<dbReference type="Proteomes" id="UP000037460">
    <property type="component" value="Unassembled WGS sequence"/>
</dbReference>
<keyword evidence="1 3" id="KW-0547">Nucleotide-binding</keyword>
<dbReference type="InterPro" id="IPR000719">
    <property type="entry name" value="Prot_kinase_dom"/>
</dbReference>
<evidence type="ECO:0000313" key="7">
    <source>
        <dbReference type="EMBL" id="KOO34055.1"/>
    </source>
</evidence>
<evidence type="ECO:0000256" key="3">
    <source>
        <dbReference type="PROSITE-ProRule" id="PRU10141"/>
    </source>
</evidence>
<evidence type="ECO:0000313" key="8">
    <source>
        <dbReference type="Proteomes" id="UP000037460"/>
    </source>
</evidence>
<gene>
    <name evidence="7" type="ORF">Ctob_014775</name>
</gene>
<dbReference type="OrthoDB" id="4062651at2759"/>
<dbReference type="PROSITE" id="PS50011">
    <property type="entry name" value="PROTEIN_KINASE_DOM"/>
    <property type="match status" value="1"/>
</dbReference>
<dbReference type="AlphaFoldDB" id="A0A0M0K5G5"/>
<feature type="binding site" evidence="3">
    <location>
        <position position="268"/>
    </location>
    <ligand>
        <name>ATP</name>
        <dbReference type="ChEBI" id="CHEBI:30616"/>
    </ligand>
</feature>
<dbReference type="SUPFAM" id="SSF52200">
    <property type="entry name" value="Toll/Interleukin receptor TIR domain"/>
    <property type="match status" value="1"/>
</dbReference>
<evidence type="ECO:0000256" key="2">
    <source>
        <dbReference type="ARBA" id="ARBA00022840"/>
    </source>
</evidence>
<evidence type="ECO:0000256" key="5">
    <source>
        <dbReference type="SAM" id="MobiDB-lite"/>
    </source>
</evidence>
<dbReference type="GO" id="GO:0005524">
    <property type="term" value="F:ATP binding"/>
    <property type="evidence" value="ECO:0007669"/>
    <property type="project" value="UniProtKB-UniRule"/>
</dbReference>
<dbReference type="SMART" id="SM00220">
    <property type="entry name" value="S_TKc"/>
    <property type="match status" value="1"/>
</dbReference>
<dbReference type="InterPro" id="IPR035897">
    <property type="entry name" value="Toll_tir_struct_dom_sf"/>
</dbReference>
<keyword evidence="2 3" id="KW-0067">ATP-binding</keyword>
<feature type="region of interest" description="Disordered" evidence="5">
    <location>
        <begin position="417"/>
        <end position="437"/>
    </location>
</feature>
<evidence type="ECO:0000256" key="4">
    <source>
        <dbReference type="RuleBase" id="RU000304"/>
    </source>
</evidence>
<dbReference type="InterPro" id="IPR011009">
    <property type="entry name" value="Kinase-like_dom_sf"/>
</dbReference>
<evidence type="ECO:0000256" key="1">
    <source>
        <dbReference type="ARBA" id="ARBA00022741"/>
    </source>
</evidence>
<dbReference type="SUPFAM" id="SSF56112">
    <property type="entry name" value="Protein kinase-like (PK-like)"/>
    <property type="match status" value="1"/>
</dbReference>
<dbReference type="InterPro" id="IPR017441">
    <property type="entry name" value="Protein_kinase_ATP_BS"/>
</dbReference>
<keyword evidence="7" id="KW-0808">Transferase</keyword>
<proteinExistence type="inferred from homology"/>
<keyword evidence="4" id="KW-0723">Serine/threonine-protein kinase</keyword>
<feature type="region of interest" description="Disordered" evidence="5">
    <location>
        <begin position="199"/>
        <end position="226"/>
    </location>
</feature>
<comment type="similarity">
    <text evidence="4">Belongs to the protein kinase superfamily.</text>
</comment>
<organism evidence="7 8">
    <name type="scientific">Chrysochromulina tobinii</name>
    <dbReference type="NCBI Taxonomy" id="1460289"/>
    <lineage>
        <taxon>Eukaryota</taxon>
        <taxon>Haptista</taxon>
        <taxon>Haptophyta</taxon>
        <taxon>Prymnesiophyceae</taxon>
        <taxon>Prymnesiales</taxon>
        <taxon>Chrysochromulinaceae</taxon>
        <taxon>Chrysochromulina</taxon>
    </lineage>
</organism>
<name>A0A0M0K5G5_9EUKA</name>
<dbReference type="InterPro" id="IPR008271">
    <property type="entry name" value="Ser/Thr_kinase_AS"/>
</dbReference>
<comment type="caution">
    <text evidence="7">The sequence shown here is derived from an EMBL/GenBank/DDBJ whole genome shotgun (WGS) entry which is preliminary data.</text>
</comment>
<dbReference type="Gene3D" id="3.30.200.20">
    <property type="entry name" value="Phosphorylase Kinase, domain 1"/>
    <property type="match status" value="1"/>
</dbReference>
<dbReference type="PROSITE" id="PS00108">
    <property type="entry name" value="PROTEIN_KINASE_ST"/>
    <property type="match status" value="1"/>
</dbReference>
<dbReference type="PROSITE" id="PS00107">
    <property type="entry name" value="PROTEIN_KINASE_ATP"/>
    <property type="match status" value="1"/>
</dbReference>